<comment type="similarity">
    <text evidence="3">Belongs to the DAMOX/DASOX family.</text>
</comment>
<feature type="binding site" evidence="7">
    <location>
        <position position="287"/>
    </location>
    <ligand>
        <name>D-dopa</name>
        <dbReference type="ChEBI" id="CHEBI:149689"/>
    </ligand>
</feature>
<dbReference type="InterPro" id="IPR023209">
    <property type="entry name" value="DAO"/>
</dbReference>
<evidence type="ECO:0000256" key="5">
    <source>
        <dbReference type="ARBA" id="ARBA00022827"/>
    </source>
</evidence>
<dbReference type="GO" id="GO:0019478">
    <property type="term" value="P:D-amino acid catabolic process"/>
    <property type="evidence" value="ECO:0007669"/>
    <property type="project" value="TreeGrafter"/>
</dbReference>
<dbReference type="InterPro" id="IPR006181">
    <property type="entry name" value="D-amino_acid_oxidase_CS"/>
</dbReference>
<organism evidence="9">
    <name type="scientific">Rhipicephalus microplus</name>
    <name type="common">Cattle tick</name>
    <name type="synonym">Boophilus microplus</name>
    <dbReference type="NCBI Taxonomy" id="6941"/>
    <lineage>
        <taxon>Eukaryota</taxon>
        <taxon>Metazoa</taxon>
        <taxon>Ecdysozoa</taxon>
        <taxon>Arthropoda</taxon>
        <taxon>Chelicerata</taxon>
        <taxon>Arachnida</taxon>
        <taxon>Acari</taxon>
        <taxon>Parasitiformes</taxon>
        <taxon>Ixodida</taxon>
        <taxon>Ixodoidea</taxon>
        <taxon>Ixodidae</taxon>
        <taxon>Rhipicephalinae</taxon>
        <taxon>Rhipicephalus</taxon>
        <taxon>Boophilus</taxon>
    </lineage>
</organism>
<feature type="binding site" evidence="7">
    <location>
        <position position="232"/>
    </location>
    <ligand>
        <name>D-dopa</name>
        <dbReference type="ChEBI" id="CHEBI:149689"/>
    </ligand>
</feature>
<evidence type="ECO:0000259" key="8">
    <source>
        <dbReference type="Pfam" id="PF01266"/>
    </source>
</evidence>
<evidence type="ECO:0000256" key="3">
    <source>
        <dbReference type="ARBA" id="ARBA00006730"/>
    </source>
</evidence>
<dbReference type="PANTHER" id="PTHR11530:SF11">
    <property type="entry name" value="D-ASPARTATE OXIDASE"/>
    <property type="match status" value="1"/>
</dbReference>
<keyword evidence="4" id="KW-0285">Flavoprotein</keyword>
<keyword evidence="5 7" id="KW-0274">FAD</keyword>
<dbReference type="AlphaFoldDB" id="A0A6G4ZXR9"/>
<dbReference type="InterPro" id="IPR006076">
    <property type="entry name" value="FAD-dep_OxRdtase"/>
</dbReference>
<reference evidence="9" key="1">
    <citation type="submission" date="2020-03" db="EMBL/GenBank/DDBJ databases">
        <title>A transcriptome and proteome of the tick Rhipicephalus microplus shaped by the genetic composition of its hosts and developmental stage.</title>
        <authorList>
            <person name="Garcia G.R."/>
            <person name="Ribeiro J.M.C."/>
            <person name="Maruyama S.R."/>
            <person name="Gardinasse L.G."/>
            <person name="Nelson K."/>
            <person name="Ferreira B.R."/>
            <person name="Andrade T.G."/>
            <person name="Santos I.K.F.M."/>
        </authorList>
    </citation>
    <scope>NUCLEOTIDE SEQUENCE</scope>
    <source>
        <strain evidence="9">NSGR</strain>
        <tissue evidence="9">Salivary glands</tissue>
    </source>
</reference>
<evidence type="ECO:0000256" key="2">
    <source>
        <dbReference type="ARBA" id="ARBA00004253"/>
    </source>
</evidence>
<evidence type="ECO:0000256" key="1">
    <source>
        <dbReference type="ARBA" id="ARBA00001974"/>
    </source>
</evidence>
<dbReference type="GO" id="GO:0003884">
    <property type="term" value="F:D-amino-acid oxidase activity"/>
    <property type="evidence" value="ECO:0007669"/>
    <property type="project" value="InterPro"/>
</dbReference>
<dbReference type="EMBL" id="GIKN01000520">
    <property type="protein sequence ID" value="NIE42793.1"/>
    <property type="molecule type" value="Transcribed_RNA"/>
</dbReference>
<comment type="cofactor">
    <cofactor evidence="1 7">
        <name>FAD</name>
        <dbReference type="ChEBI" id="CHEBI:57692"/>
    </cofactor>
</comment>
<dbReference type="PANTHER" id="PTHR11530">
    <property type="entry name" value="D-AMINO ACID OXIDASE"/>
    <property type="match status" value="1"/>
</dbReference>
<dbReference type="GO" id="GO:0071949">
    <property type="term" value="F:FAD binding"/>
    <property type="evidence" value="ECO:0007669"/>
    <property type="project" value="InterPro"/>
</dbReference>
<keyword evidence="6" id="KW-0560">Oxidoreductase</keyword>
<dbReference type="SUPFAM" id="SSF54373">
    <property type="entry name" value="FAD-linked reductases, C-terminal domain"/>
    <property type="match status" value="1"/>
</dbReference>
<evidence type="ECO:0000256" key="6">
    <source>
        <dbReference type="ARBA" id="ARBA00023002"/>
    </source>
</evidence>
<dbReference type="PROSITE" id="PS00677">
    <property type="entry name" value="DAO"/>
    <property type="match status" value="1"/>
</dbReference>
<name>A0A6G4ZXR9_RHIMP</name>
<dbReference type="Gene3D" id="3.40.50.720">
    <property type="entry name" value="NAD(P)-binding Rossmann-like Domain"/>
    <property type="match status" value="1"/>
</dbReference>
<accession>A0A6G4ZXR9</accession>
<dbReference type="SUPFAM" id="SSF51971">
    <property type="entry name" value="Nucleotide-binding domain"/>
    <property type="match status" value="1"/>
</dbReference>
<dbReference type="PIRSF" id="PIRSF000189">
    <property type="entry name" value="D-aa_oxidase"/>
    <property type="match status" value="1"/>
</dbReference>
<evidence type="ECO:0000256" key="4">
    <source>
        <dbReference type="ARBA" id="ARBA00022630"/>
    </source>
</evidence>
<dbReference type="OrthoDB" id="2015447at2759"/>
<evidence type="ECO:0000313" key="9">
    <source>
        <dbReference type="EMBL" id="NIE42793.1"/>
    </source>
</evidence>
<dbReference type="Gene3D" id="3.30.9.10">
    <property type="entry name" value="D-Amino Acid Oxidase, subunit A, domain 2"/>
    <property type="match status" value="1"/>
</dbReference>
<protein>
    <submittedName>
        <fullName evidence="9">Putative d-aspartate oxidase</fullName>
    </submittedName>
</protein>
<evidence type="ECO:0000256" key="7">
    <source>
        <dbReference type="PIRSR" id="PIRSR000189-1"/>
    </source>
</evidence>
<comment type="subcellular location">
    <subcellularLocation>
        <location evidence="2">Peroxisome matrix</location>
    </subcellularLocation>
</comment>
<feature type="binding site" evidence="7">
    <location>
        <begin position="46"/>
        <end position="47"/>
    </location>
    <ligand>
        <name>FAD</name>
        <dbReference type="ChEBI" id="CHEBI:57692"/>
    </ligand>
</feature>
<feature type="domain" description="FAD dependent oxidoreductase" evidence="8">
    <location>
        <begin position="15"/>
        <end position="332"/>
    </location>
</feature>
<dbReference type="VEuPathDB" id="VectorBase:LOC119177257"/>
<dbReference type="GO" id="GO:0005782">
    <property type="term" value="C:peroxisomal matrix"/>
    <property type="evidence" value="ECO:0007669"/>
    <property type="project" value="UniProtKB-SubCell"/>
</dbReference>
<feature type="binding site" evidence="7">
    <location>
        <position position="178"/>
    </location>
    <ligand>
        <name>FAD</name>
        <dbReference type="ChEBI" id="CHEBI:57692"/>
    </ligand>
</feature>
<proteinExistence type="inferred from homology"/>
<dbReference type="Pfam" id="PF01266">
    <property type="entry name" value="DAO"/>
    <property type="match status" value="1"/>
</dbReference>
<sequence length="357" mass="39814">MTHHQSQVGKMQHSRVAVIGAGVVGLSTALCIQNNIPGTSVTVIADRFIQDTLSFGAAGFFRPDENIGPTLGITREWFRATFRHYEGLLNGDAAETAGIKRLFGYAISSSNPEKLVNGTMKELCVGLRPVDEQELRNFPPKYKYGIFYSSILADPRKYLKWLTDKILYNGGHIKNQSVQDLQDLRDFSVIVNCSGLRAKELTEDPLLTPVRGQVIKVFAPWVTQFYYADGCYILPGTEYVTLGGTKQLGDWNMAVSQHDRDYIWSTCTAVLPSLKDAKVVEDWVGLRPFRQPIRIEAEVLGSGSNQCKVVHNYGHGAHGINTSWGTALHATHLVSDMLQQKWLVCLQNCRCDNCNFL</sequence>